<evidence type="ECO:0000256" key="4">
    <source>
        <dbReference type="ARBA" id="ARBA00022857"/>
    </source>
</evidence>
<feature type="binding site" evidence="9">
    <location>
        <position position="10"/>
    </location>
    <ligand>
        <name>NADPH</name>
        <dbReference type="ChEBI" id="CHEBI:57783"/>
    </ligand>
</feature>
<feature type="binding site" evidence="9">
    <location>
        <position position="151"/>
    </location>
    <ligand>
        <name>Mn(2+)</name>
        <dbReference type="ChEBI" id="CHEBI:29035"/>
    </ligand>
</feature>
<feature type="domain" description="1-deoxy-D-xylulose 5-phosphate reductoisomerase C-terminal" evidence="11">
    <location>
        <begin position="145"/>
        <end position="228"/>
    </location>
</feature>
<feature type="binding site" evidence="9">
    <location>
        <position position="217"/>
    </location>
    <ligand>
        <name>1-deoxy-D-xylulose 5-phosphate</name>
        <dbReference type="ChEBI" id="CHEBI:57792"/>
    </ligand>
</feature>
<dbReference type="SUPFAM" id="SSF55347">
    <property type="entry name" value="Glyceraldehyde-3-phosphate dehydrogenase-like, C-terminal domain"/>
    <property type="match status" value="1"/>
</dbReference>
<feature type="binding site" evidence="9">
    <location>
        <position position="123"/>
    </location>
    <ligand>
        <name>NADPH</name>
        <dbReference type="ChEBI" id="CHEBI:57783"/>
    </ligand>
</feature>
<evidence type="ECO:0000256" key="7">
    <source>
        <dbReference type="ARBA" id="ARBA00023229"/>
    </source>
</evidence>
<feature type="binding site" evidence="9">
    <location>
        <position position="198"/>
    </location>
    <ligand>
        <name>1-deoxy-D-xylulose 5-phosphate</name>
        <dbReference type="ChEBI" id="CHEBI:57792"/>
    </ligand>
</feature>
<protein>
    <recommendedName>
        <fullName evidence="9">1-deoxy-D-xylulose 5-phosphate reductoisomerase</fullName>
        <shortName evidence="9">DXP reductoisomerase</shortName>
        <ecNumber evidence="9">1.1.1.267</ecNumber>
    </recommendedName>
    <alternativeName>
        <fullName evidence="9">1-deoxyxylulose-5-phosphate reductoisomerase</fullName>
    </alternativeName>
    <alternativeName>
        <fullName evidence="9">2-C-methyl-D-erythritol 4-phosphate synthase</fullName>
    </alternativeName>
</protein>
<reference evidence="13 14" key="1">
    <citation type="journal article" date="2011" name="Int. J. Syst. Evol. Microbiol.">
        <title>Zhongshania antarctica gen. nov., sp. nov. and Zhongshania guokunii sp. nov., gammaproteobacteria respectively isolated from coastal attached (fast) ice and surface seawater of the Antarctic.</title>
        <authorList>
            <person name="Li H.J."/>
            <person name="Zhang X.Y."/>
            <person name="Chen C.X."/>
            <person name="Zhang Y.J."/>
            <person name="Gao Z.M."/>
            <person name="Yu Y."/>
            <person name="Chen X.L."/>
            <person name="Chen B."/>
            <person name="Zhang Y.Z."/>
        </authorList>
    </citation>
    <scope>NUCLEOTIDE SEQUENCE [LARGE SCALE GENOMIC DNA]</scope>
    <source>
        <strain evidence="13 14">15-R06ZXC-3</strain>
    </source>
</reference>
<dbReference type="InterPro" id="IPR013644">
    <property type="entry name" value="DXP_reductoisomerase_C"/>
</dbReference>
<dbReference type="NCBIfam" id="TIGR00243">
    <property type="entry name" value="Dxr"/>
    <property type="match status" value="1"/>
</dbReference>
<comment type="similarity">
    <text evidence="2 9">Belongs to the DXR family.</text>
</comment>
<dbReference type="GO" id="GO:0030604">
    <property type="term" value="F:1-deoxy-D-xylulose-5-phosphate reductoisomerase activity"/>
    <property type="evidence" value="ECO:0007669"/>
    <property type="project" value="UniProtKB-EC"/>
</dbReference>
<keyword evidence="5 9" id="KW-0560">Oxidoreductase</keyword>
<feature type="binding site" evidence="9">
    <location>
        <position position="220"/>
    </location>
    <ligand>
        <name>1-deoxy-D-xylulose 5-phosphate</name>
        <dbReference type="ChEBI" id="CHEBI:57792"/>
    </ligand>
</feature>
<feature type="binding site" evidence="9">
    <location>
        <position position="124"/>
    </location>
    <ligand>
        <name>1-deoxy-D-xylulose 5-phosphate</name>
        <dbReference type="ChEBI" id="CHEBI:57792"/>
    </ligand>
</feature>
<feature type="domain" description="DXP reductoisomerase C-terminal" evidence="12">
    <location>
        <begin position="260"/>
        <end position="381"/>
    </location>
</feature>
<feature type="binding site" evidence="9">
    <location>
        <position position="11"/>
    </location>
    <ligand>
        <name>NADPH</name>
        <dbReference type="ChEBI" id="CHEBI:57783"/>
    </ligand>
</feature>
<dbReference type="Pfam" id="PF13288">
    <property type="entry name" value="DXPR_C"/>
    <property type="match status" value="1"/>
</dbReference>
<comment type="catalytic activity">
    <reaction evidence="8">
        <text>2-C-methyl-D-erythritol 4-phosphate + NADP(+) = 1-deoxy-D-xylulose 5-phosphate + NADPH + H(+)</text>
        <dbReference type="Rhea" id="RHEA:13717"/>
        <dbReference type="ChEBI" id="CHEBI:15378"/>
        <dbReference type="ChEBI" id="CHEBI:57783"/>
        <dbReference type="ChEBI" id="CHEBI:57792"/>
        <dbReference type="ChEBI" id="CHEBI:58262"/>
        <dbReference type="ChEBI" id="CHEBI:58349"/>
        <dbReference type="EC" id="1.1.1.267"/>
    </reaction>
    <physiologicalReaction direction="right-to-left" evidence="8">
        <dbReference type="Rhea" id="RHEA:13719"/>
    </physiologicalReaction>
</comment>
<dbReference type="Pfam" id="PF02670">
    <property type="entry name" value="DXP_reductoisom"/>
    <property type="match status" value="1"/>
</dbReference>
<evidence type="ECO:0000256" key="2">
    <source>
        <dbReference type="ARBA" id="ARBA00006825"/>
    </source>
</evidence>
<dbReference type="InterPro" id="IPR026877">
    <property type="entry name" value="DXPR_C"/>
</dbReference>
<feature type="binding site" evidence="9">
    <location>
        <position position="40"/>
    </location>
    <ligand>
        <name>NADPH</name>
        <dbReference type="ChEBI" id="CHEBI:57783"/>
    </ligand>
</feature>
<keyword evidence="3 9" id="KW-0479">Metal-binding</keyword>
<dbReference type="SUPFAM" id="SSF51735">
    <property type="entry name" value="NAD(P)-binding Rossmann-fold domains"/>
    <property type="match status" value="1"/>
</dbReference>
<dbReference type="PANTHER" id="PTHR30525:SF0">
    <property type="entry name" value="1-DEOXY-D-XYLULOSE 5-PHOSPHATE REDUCTOISOMERASE, CHLOROPLASTIC"/>
    <property type="match status" value="1"/>
</dbReference>
<feature type="binding site" evidence="9">
    <location>
        <position position="216"/>
    </location>
    <ligand>
        <name>1-deoxy-D-xylulose 5-phosphate</name>
        <dbReference type="ChEBI" id="CHEBI:57792"/>
    </ligand>
</feature>
<comment type="caution">
    <text evidence="13">The sequence shown here is derived from an EMBL/GenBank/DDBJ whole genome shotgun (WGS) entry which is preliminary data.</text>
</comment>
<proteinExistence type="inferred from homology"/>
<feature type="binding site" evidence="9">
    <location>
        <position position="149"/>
    </location>
    <ligand>
        <name>Mn(2+)</name>
        <dbReference type="ChEBI" id="CHEBI:29035"/>
    </ligand>
</feature>
<dbReference type="Gene3D" id="3.40.50.720">
    <property type="entry name" value="NAD(P)-binding Rossmann-like Domain"/>
    <property type="match status" value="1"/>
</dbReference>
<organism evidence="13 14">
    <name type="scientific">Thioclava arctica</name>
    <dbReference type="NCBI Taxonomy" id="3238301"/>
    <lineage>
        <taxon>Bacteria</taxon>
        <taxon>Pseudomonadati</taxon>
        <taxon>Pseudomonadota</taxon>
        <taxon>Alphaproteobacteria</taxon>
        <taxon>Rhodobacterales</taxon>
        <taxon>Paracoccaceae</taxon>
        <taxon>Thioclava</taxon>
    </lineage>
</organism>
<dbReference type="InterPro" id="IPR036291">
    <property type="entry name" value="NAD(P)-bd_dom_sf"/>
</dbReference>
<dbReference type="PIRSF" id="PIRSF006205">
    <property type="entry name" value="Dxp_reductismrs"/>
    <property type="match status" value="1"/>
</dbReference>
<evidence type="ECO:0000259" key="10">
    <source>
        <dbReference type="Pfam" id="PF02670"/>
    </source>
</evidence>
<evidence type="ECO:0000313" key="13">
    <source>
        <dbReference type="EMBL" id="MEX1661787.1"/>
    </source>
</evidence>
<keyword evidence="7 9" id="KW-0414">Isoprene biosynthesis</keyword>
<comment type="cofactor">
    <cofactor evidence="9">
        <name>Mg(2+)</name>
        <dbReference type="ChEBI" id="CHEBI:18420"/>
    </cofactor>
    <cofactor evidence="9">
        <name>Mn(2+)</name>
        <dbReference type="ChEBI" id="CHEBI:29035"/>
    </cofactor>
</comment>
<comment type="function">
    <text evidence="9">Catalyzes the NADPH-dependent rearrangement and reduction of 1-deoxy-D-xylulose-5-phosphate (DXP) to 2-C-methyl-D-erythritol 4-phosphate (MEP).</text>
</comment>
<name>A0ABV3TJN5_9RHOB</name>
<evidence type="ECO:0000256" key="5">
    <source>
        <dbReference type="ARBA" id="ARBA00023002"/>
    </source>
</evidence>
<sequence>MRRISIFGATGSIGESTFDLLMRQGGPEAFHTVALTGGRNIKRLAEMARALRAEIAVTAYEDCYADLVEALGGSGIAVAAGPAALIEAAHRPADWVMSAIVGAAGLAPGFAALSQGRTLALANKESLVTAGPLLLGEARAHGATILPVDSEHSAIFQGLVGEDMAAVERIIITASGGAFRDWPMEKLAAATVAQASSHPNWDMGQRITIDSASMFNKALEVIEAKEFFAIAPERIEVVVHPQSIVHALVGFNDGGLMAHMGVPDMRHAIGYALNWPTRHKLPVERLDLAKIGQLDFRAPDPLRYPALRLAREVMEIGGMAGAAFNAAKETALDQFIAGRIGFLDMAGLVEDVLTDMSARQGLGNAAMSLDNVLHTDTEARRLALALCDQKRI</sequence>
<dbReference type="RefSeq" id="WP_368391734.1">
    <property type="nucleotide sequence ID" value="NZ_JBFRYC010000004.1"/>
</dbReference>
<feature type="binding site" evidence="9">
    <location>
        <position position="125"/>
    </location>
    <ligand>
        <name>NADPH</name>
        <dbReference type="ChEBI" id="CHEBI:57783"/>
    </ligand>
</feature>
<feature type="binding site" evidence="9">
    <location>
        <position position="150"/>
    </location>
    <ligand>
        <name>1-deoxy-D-xylulose 5-phosphate</name>
        <dbReference type="ChEBI" id="CHEBI:57792"/>
    </ligand>
</feature>
<evidence type="ECO:0000256" key="9">
    <source>
        <dbReference type="HAMAP-Rule" id="MF_00183"/>
    </source>
</evidence>
<accession>A0ABV3TJN5</accession>
<keyword evidence="14" id="KW-1185">Reference proteome</keyword>
<dbReference type="InterPro" id="IPR003821">
    <property type="entry name" value="DXP_reductoisomerase"/>
</dbReference>
<evidence type="ECO:0000256" key="1">
    <source>
        <dbReference type="ARBA" id="ARBA00005094"/>
    </source>
</evidence>
<feature type="binding site" evidence="9">
    <location>
        <position position="175"/>
    </location>
    <ligand>
        <name>1-deoxy-D-xylulose 5-phosphate</name>
        <dbReference type="ChEBI" id="CHEBI:57792"/>
    </ligand>
</feature>
<evidence type="ECO:0000256" key="8">
    <source>
        <dbReference type="ARBA" id="ARBA00048543"/>
    </source>
</evidence>
<evidence type="ECO:0000313" key="14">
    <source>
        <dbReference type="Proteomes" id="UP001557465"/>
    </source>
</evidence>
<dbReference type="EMBL" id="JBFRYC010000004">
    <property type="protein sequence ID" value="MEX1661787.1"/>
    <property type="molecule type" value="Genomic_DNA"/>
</dbReference>
<comment type="pathway">
    <text evidence="1 9">Isoprenoid biosynthesis; isopentenyl diphosphate biosynthesis via DXP pathway; isopentenyl diphosphate from 1-deoxy-D-xylulose 5-phosphate: step 1/6.</text>
</comment>
<dbReference type="InterPro" id="IPR013512">
    <property type="entry name" value="DXP_reductoisomerase_N"/>
</dbReference>
<keyword evidence="4 9" id="KW-0521">NADP</keyword>
<feature type="binding site" evidence="9">
    <location>
        <position position="39"/>
    </location>
    <ligand>
        <name>NADPH</name>
        <dbReference type="ChEBI" id="CHEBI:57783"/>
    </ligand>
</feature>
<dbReference type="SUPFAM" id="SSF69055">
    <property type="entry name" value="1-deoxy-D-xylulose-5-phosphate reductoisomerase, C-terminal domain"/>
    <property type="match status" value="1"/>
</dbReference>
<dbReference type="Gene3D" id="1.10.1740.10">
    <property type="match status" value="1"/>
</dbReference>
<feature type="binding site" evidence="9">
    <location>
        <position position="204"/>
    </location>
    <ligand>
        <name>NADPH</name>
        <dbReference type="ChEBI" id="CHEBI:57783"/>
    </ligand>
</feature>
<evidence type="ECO:0000259" key="11">
    <source>
        <dbReference type="Pfam" id="PF08436"/>
    </source>
</evidence>
<dbReference type="EC" id="1.1.1.267" evidence="9"/>
<feature type="binding site" evidence="9">
    <location>
        <position position="12"/>
    </location>
    <ligand>
        <name>NADPH</name>
        <dbReference type="ChEBI" id="CHEBI:57783"/>
    </ligand>
</feature>
<dbReference type="PANTHER" id="PTHR30525">
    <property type="entry name" value="1-DEOXY-D-XYLULOSE 5-PHOSPHATE REDUCTOISOMERASE"/>
    <property type="match status" value="1"/>
</dbReference>
<dbReference type="Pfam" id="PF08436">
    <property type="entry name" value="DXP_redisom_C"/>
    <property type="match status" value="1"/>
</dbReference>
<evidence type="ECO:0000256" key="3">
    <source>
        <dbReference type="ARBA" id="ARBA00022723"/>
    </source>
</evidence>
<feature type="binding site" evidence="9">
    <location>
        <position position="220"/>
    </location>
    <ligand>
        <name>Mn(2+)</name>
        <dbReference type="ChEBI" id="CHEBI:29035"/>
    </ligand>
</feature>
<gene>
    <name evidence="9 13" type="primary">dxr</name>
    <name evidence="13" type="ORF">AB4874_09000</name>
</gene>
<dbReference type="Proteomes" id="UP001557465">
    <property type="component" value="Unassembled WGS sequence"/>
</dbReference>
<feature type="domain" description="1-deoxy-D-xylulose 5-phosphate reductoisomerase N-terminal" evidence="10">
    <location>
        <begin position="4"/>
        <end position="131"/>
    </location>
</feature>
<keyword evidence="9" id="KW-0460">Magnesium</keyword>
<dbReference type="HAMAP" id="MF_00183">
    <property type="entry name" value="DXP_reductoisom"/>
    <property type="match status" value="1"/>
</dbReference>
<evidence type="ECO:0000259" key="12">
    <source>
        <dbReference type="Pfam" id="PF13288"/>
    </source>
</evidence>
<feature type="binding site" evidence="9">
    <location>
        <position position="211"/>
    </location>
    <ligand>
        <name>1-deoxy-D-xylulose 5-phosphate</name>
        <dbReference type="ChEBI" id="CHEBI:57792"/>
    </ligand>
</feature>
<evidence type="ECO:0000256" key="6">
    <source>
        <dbReference type="ARBA" id="ARBA00023211"/>
    </source>
</evidence>
<feature type="binding site" evidence="9">
    <location>
        <position position="38"/>
    </location>
    <ligand>
        <name>NADPH</name>
        <dbReference type="ChEBI" id="CHEBI:57783"/>
    </ligand>
</feature>
<dbReference type="InterPro" id="IPR036169">
    <property type="entry name" value="DXPR_C_sf"/>
</dbReference>
<keyword evidence="6 9" id="KW-0464">Manganese</keyword>
<feature type="binding site" evidence="9">
    <location>
        <position position="13"/>
    </location>
    <ligand>
        <name>NADPH</name>
        <dbReference type="ChEBI" id="CHEBI:57783"/>
    </ligand>
</feature>
<feature type="binding site" evidence="9">
    <location>
        <position position="151"/>
    </location>
    <ligand>
        <name>1-deoxy-D-xylulose 5-phosphate</name>
        <dbReference type="ChEBI" id="CHEBI:57792"/>
    </ligand>
</feature>